<dbReference type="AlphaFoldDB" id="A0A5J4NUJ1"/>
<dbReference type="Proteomes" id="UP000324629">
    <property type="component" value="Unassembled WGS sequence"/>
</dbReference>
<organism evidence="4 5">
    <name type="scientific">Paragonimus westermani</name>
    <dbReference type="NCBI Taxonomy" id="34504"/>
    <lineage>
        <taxon>Eukaryota</taxon>
        <taxon>Metazoa</taxon>
        <taxon>Spiralia</taxon>
        <taxon>Lophotrochozoa</taxon>
        <taxon>Platyhelminthes</taxon>
        <taxon>Trematoda</taxon>
        <taxon>Digenea</taxon>
        <taxon>Plagiorchiida</taxon>
        <taxon>Troglotremata</taxon>
        <taxon>Troglotrematidae</taxon>
        <taxon>Paragonimus</taxon>
    </lineage>
</organism>
<proteinExistence type="predicted"/>
<feature type="compositionally biased region" description="Low complexity" evidence="3">
    <location>
        <begin position="681"/>
        <end position="692"/>
    </location>
</feature>
<dbReference type="SUPFAM" id="SSF52058">
    <property type="entry name" value="L domain-like"/>
    <property type="match status" value="1"/>
</dbReference>
<accession>A0A5J4NUJ1</accession>
<dbReference type="Pfam" id="PF12799">
    <property type="entry name" value="LRR_4"/>
    <property type="match status" value="1"/>
</dbReference>
<dbReference type="EMBL" id="QNGE01000832">
    <property type="protein sequence ID" value="KAA3679149.1"/>
    <property type="molecule type" value="Genomic_DNA"/>
</dbReference>
<protein>
    <recommendedName>
        <fullName evidence="6">Leucine-rich repeat-containing protein 56</fullName>
    </recommendedName>
</protein>
<dbReference type="InterPro" id="IPR040091">
    <property type="entry name" value="LRRC56"/>
</dbReference>
<keyword evidence="1" id="KW-0433">Leucine-rich repeat</keyword>
<evidence type="ECO:0000313" key="4">
    <source>
        <dbReference type="EMBL" id="KAA3679149.1"/>
    </source>
</evidence>
<feature type="compositionally biased region" description="Polar residues" evidence="3">
    <location>
        <begin position="694"/>
        <end position="712"/>
    </location>
</feature>
<name>A0A5J4NUJ1_9TREM</name>
<reference evidence="4 5" key="1">
    <citation type="journal article" date="2019" name="Gigascience">
        <title>Whole-genome sequence of the oriental lung fluke Paragonimus westermani.</title>
        <authorList>
            <person name="Oey H."/>
            <person name="Zakrzewski M."/>
            <person name="Narain K."/>
            <person name="Devi K.R."/>
            <person name="Agatsuma T."/>
            <person name="Nawaratna S."/>
            <person name="Gobert G.N."/>
            <person name="Jones M.K."/>
            <person name="Ragan M.A."/>
            <person name="McManus D.P."/>
            <person name="Krause L."/>
        </authorList>
    </citation>
    <scope>NUCLEOTIDE SEQUENCE [LARGE SCALE GENOMIC DNA]</scope>
    <source>
        <strain evidence="4 5">IND2009</strain>
    </source>
</reference>
<dbReference type="Gene3D" id="3.80.10.10">
    <property type="entry name" value="Ribonuclease Inhibitor"/>
    <property type="match status" value="1"/>
</dbReference>
<keyword evidence="5" id="KW-1185">Reference proteome</keyword>
<dbReference type="PROSITE" id="PS51450">
    <property type="entry name" value="LRR"/>
    <property type="match status" value="2"/>
</dbReference>
<gene>
    <name evidence="4" type="ORF">DEA37_0007835</name>
</gene>
<dbReference type="PANTHER" id="PTHR22708">
    <property type="entry name" value="LEUCINE-RICH REPEAT-CONTAINING PROTEIN 56"/>
    <property type="match status" value="1"/>
</dbReference>
<keyword evidence="2" id="KW-0677">Repeat</keyword>
<sequence length="762" mass="83762">MSVTTDPGGFPTKLSNTARPKSGLVQVSELSSTPVNPKPLQTTTSNEVVGEYINEQMLRLISRKNDLNTVSFLEIRIDIDDVCCGNFGALLPNLRQLRLSNSRVSTIRDLGSSLNNLEILWMSHCCLSCLDGLSSMSNITELYLAFNEISDLSPCVMLEVLEVLDLEGNVISQKSNLIFLKTCRRLNALTLVGNPFISLCGGAKSYRQIVRNMLPQVKVLDDLSIDSACSSKSLDYDITQLEAEWEYINTVLREVGLLSDKKLNSEDAEEPVNERFKNVNVTGSSELPLRPNRFRTTRRLASACKRLRTTSNLRSEPCQQAQTSSDTVNLRSCSSVSHISDVGAETDETTSDLTTGQIVCGGISGALRNRRGSARVNLVSARANETKPDQINRNISPDLGKSIAITIEKQGEFNVNKIEQTLHKTTVKGTLNGDETELDNCDSSVVNILKEEQDLQAECEAVLNELAVWRKSQVLRTRQTGAQVLKVRSAEPESEVILMSTDSESTLEDRSGACQKLATNKRTPIRSYEADSSTEKIETTSAVDVSASNGVHAVPRFTTELIRPKSVGDETTKKCDEFGYKNGEYSHTNQQKSVSTTRRVFRSKKNDSFFHPGTPLVQAGIKARLIPGHVLPWQASFPPSQLSEYQHNTRSLQPSSSEPMPMFRVVHAMNTNTKGLTSLPSASSGSKNSFKSRPITSISRSLETQRQLNQGDGESAAHVRPTILAKPVSSCISRLEHSPHVVSKKLFTGQISNPLPSKPSVL</sequence>
<dbReference type="InterPro" id="IPR032675">
    <property type="entry name" value="LRR_dom_sf"/>
</dbReference>
<dbReference type="PANTHER" id="PTHR22708:SF0">
    <property type="entry name" value="LEUCINE-RICH REPEAT-CONTAINING PROTEIN 56"/>
    <property type="match status" value="1"/>
</dbReference>
<comment type="caution">
    <text evidence="4">The sequence shown here is derived from an EMBL/GenBank/DDBJ whole genome shotgun (WGS) entry which is preliminary data.</text>
</comment>
<evidence type="ECO:0008006" key="6">
    <source>
        <dbReference type="Google" id="ProtNLM"/>
    </source>
</evidence>
<evidence type="ECO:0000256" key="1">
    <source>
        <dbReference type="ARBA" id="ARBA00022614"/>
    </source>
</evidence>
<feature type="region of interest" description="Disordered" evidence="3">
    <location>
        <begin position="674"/>
        <end position="720"/>
    </location>
</feature>
<evidence type="ECO:0000256" key="2">
    <source>
        <dbReference type="ARBA" id="ARBA00022737"/>
    </source>
</evidence>
<dbReference type="InterPro" id="IPR001611">
    <property type="entry name" value="Leu-rich_rpt"/>
</dbReference>
<evidence type="ECO:0000256" key="3">
    <source>
        <dbReference type="SAM" id="MobiDB-lite"/>
    </source>
</evidence>
<dbReference type="InterPro" id="IPR025875">
    <property type="entry name" value="Leu-rich_rpt_4"/>
</dbReference>
<evidence type="ECO:0000313" key="5">
    <source>
        <dbReference type="Proteomes" id="UP000324629"/>
    </source>
</evidence>
<feature type="region of interest" description="Disordered" evidence="3">
    <location>
        <begin position="1"/>
        <end position="21"/>
    </location>
</feature>